<evidence type="ECO:0000256" key="1">
    <source>
        <dbReference type="SAM" id="Coils"/>
    </source>
</evidence>
<keyword evidence="1" id="KW-0175">Coiled coil</keyword>
<organism evidence="2 3">
    <name type="scientific">Enterococcus wangshanyuanii</name>
    <dbReference type="NCBI Taxonomy" id="2005703"/>
    <lineage>
        <taxon>Bacteria</taxon>
        <taxon>Bacillati</taxon>
        <taxon>Bacillota</taxon>
        <taxon>Bacilli</taxon>
        <taxon>Lactobacillales</taxon>
        <taxon>Enterococcaceae</taxon>
        <taxon>Enterococcus</taxon>
    </lineage>
</organism>
<accession>A0ABQ1PR10</accession>
<name>A0ABQ1PR10_9ENTE</name>
<proteinExistence type="predicted"/>
<dbReference type="Proteomes" id="UP000630615">
    <property type="component" value="Unassembled WGS sequence"/>
</dbReference>
<dbReference type="EMBL" id="BMKI01000012">
    <property type="protein sequence ID" value="GGD01618.1"/>
    <property type="molecule type" value="Genomic_DNA"/>
</dbReference>
<evidence type="ECO:0000313" key="2">
    <source>
        <dbReference type="EMBL" id="GGD01618.1"/>
    </source>
</evidence>
<comment type="caution">
    <text evidence="2">The sequence shown here is derived from an EMBL/GenBank/DDBJ whole genome shotgun (WGS) entry which is preliminary data.</text>
</comment>
<protein>
    <recommendedName>
        <fullName evidence="4">Transposase</fullName>
    </recommendedName>
</protein>
<evidence type="ECO:0000313" key="3">
    <source>
        <dbReference type="Proteomes" id="UP000630615"/>
    </source>
</evidence>
<evidence type="ECO:0008006" key="4">
    <source>
        <dbReference type="Google" id="ProtNLM"/>
    </source>
</evidence>
<gene>
    <name evidence="2" type="ORF">GCM10011573_34010</name>
</gene>
<dbReference type="RefSeq" id="WP_088271823.1">
    <property type="nucleotide sequence ID" value="NZ_BMKI01000012.1"/>
</dbReference>
<keyword evidence="3" id="KW-1185">Reference proteome</keyword>
<reference evidence="3" key="1">
    <citation type="journal article" date="2019" name="Int. J. Syst. Evol. Microbiol.">
        <title>The Global Catalogue of Microorganisms (GCM) 10K type strain sequencing project: providing services to taxonomists for standard genome sequencing and annotation.</title>
        <authorList>
            <consortium name="The Broad Institute Genomics Platform"/>
            <consortium name="The Broad Institute Genome Sequencing Center for Infectious Disease"/>
            <person name="Wu L."/>
            <person name="Ma J."/>
        </authorList>
    </citation>
    <scope>NUCLEOTIDE SEQUENCE [LARGE SCALE GENOMIC DNA]</scope>
    <source>
        <strain evidence="3">CGMCC 1.15942</strain>
    </source>
</reference>
<feature type="coiled-coil region" evidence="1">
    <location>
        <begin position="28"/>
        <end position="58"/>
    </location>
</feature>
<sequence length="68" mass="8127">MKTAETGNQVIERISFLEKSNHQYHCLLEQKKIDCQLLEEENRQMKRQIDLLKRELSRLKAPNYLVAI</sequence>